<accession>A0ABV8WS99</accession>
<evidence type="ECO:0000256" key="1">
    <source>
        <dbReference type="SAM" id="Phobius"/>
    </source>
</evidence>
<keyword evidence="1" id="KW-1133">Transmembrane helix</keyword>
<evidence type="ECO:0000313" key="2">
    <source>
        <dbReference type="EMBL" id="MFC4402675.1"/>
    </source>
</evidence>
<dbReference type="EMBL" id="JBHSDT010000004">
    <property type="protein sequence ID" value="MFC4402675.1"/>
    <property type="molecule type" value="Genomic_DNA"/>
</dbReference>
<feature type="transmembrane region" description="Helical" evidence="1">
    <location>
        <begin position="176"/>
        <end position="198"/>
    </location>
</feature>
<feature type="transmembrane region" description="Helical" evidence="1">
    <location>
        <begin position="145"/>
        <end position="170"/>
    </location>
</feature>
<gene>
    <name evidence="2" type="ORF">ACFOY7_06275</name>
</gene>
<keyword evidence="1" id="KW-0472">Membrane</keyword>
<dbReference type="Pfam" id="PF04854">
    <property type="entry name" value="DUF624"/>
    <property type="match status" value="1"/>
</dbReference>
<reference evidence="3" key="1">
    <citation type="journal article" date="2019" name="Int. J. Syst. Evol. Microbiol.">
        <title>The Global Catalogue of Microorganisms (GCM) 10K type strain sequencing project: providing services to taxonomists for standard genome sequencing and annotation.</title>
        <authorList>
            <consortium name="The Broad Institute Genomics Platform"/>
            <consortium name="The Broad Institute Genome Sequencing Center for Infectious Disease"/>
            <person name="Wu L."/>
            <person name="Ma J."/>
        </authorList>
    </citation>
    <scope>NUCLEOTIDE SEQUENCE [LARGE SCALE GENOMIC DNA]</scope>
    <source>
        <strain evidence="3">CCUG 37865</strain>
    </source>
</reference>
<feature type="transmembrane region" description="Helical" evidence="1">
    <location>
        <begin position="25"/>
        <end position="51"/>
    </location>
</feature>
<keyword evidence="3" id="KW-1185">Reference proteome</keyword>
<dbReference type="RefSeq" id="WP_390250482.1">
    <property type="nucleotide sequence ID" value="NZ_JBHSDT010000004.1"/>
</dbReference>
<proteinExistence type="predicted"/>
<feature type="transmembrane region" description="Helical" evidence="1">
    <location>
        <begin position="77"/>
        <end position="96"/>
    </location>
</feature>
<dbReference type="Proteomes" id="UP001595882">
    <property type="component" value="Unassembled WGS sequence"/>
</dbReference>
<feature type="transmembrane region" description="Helical" evidence="1">
    <location>
        <begin position="108"/>
        <end position="133"/>
    </location>
</feature>
<sequence length="202" mass="23474">MNNRNITTILDKAFVWITKLAFLNFLWIVFTLIGLGAFGIFPATSAILGVVRKWLMGNQTVPIRATFIKIYKEEFKYANTIGWILTILGFILFLNYRNLQTAQGELLFVIPFVFYLILFLYLTIVIWAFPLVVHNYASIIHQLKNALIIGISKIHITITIMLLLFSIMYFSLEFPVLLLFFSFSLLALVWMWLTLRVFKGVF</sequence>
<dbReference type="InterPro" id="IPR006938">
    <property type="entry name" value="DUF624"/>
</dbReference>
<protein>
    <submittedName>
        <fullName evidence="2">YesL family protein</fullName>
    </submittedName>
</protein>
<evidence type="ECO:0000313" key="3">
    <source>
        <dbReference type="Proteomes" id="UP001595882"/>
    </source>
</evidence>
<keyword evidence="1" id="KW-0812">Transmembrane</keyword>
<organism evidence="2 3">
    <name type="scientific">Gracilibacillus xinjiangensis</name>
    <dbReference type="NCBI Taxonomy" id="1193282"/>
    <lineage>
        <taxon>Bacteria</taxon>
        <taxon>Bacillati</taxon>
        <taxon>Bacillota</taxon>
        <taxon>Bacilli</taxon>
        <taxon>Bacillales</taxon>
        <taxon>Bacillaceae</taxon>
        <taxon>Gracilibacillus</taxon>
    </lineage>
</organism>
<comment type="caution">
    <text evidence="2">The sequence shown here is derived from an EMBL/GenBank/DDBJ whole genome shotgun (WGS) entry which is preliminary data.</text>
</comment>
<name>A0ABV8WS99_9BACI</name>